<keyword evidence="1 4" id="KW-0328">Glycosyltransferase</keyword>
<evidence type="ECO:0000256" key="2">
    <source>
        <dbReference type="ARBA" id="ARBA00022679"/>
    </source>
</evidence>
<organism evidence="4 5">
    <name type="scientific">Muricoccus vinaceus</name>
    <dbReference type="NCBI Taxonomy" id="424704"/>
    <lineage>
        <taxon>Bacteria</taxon>
        <taxon>Pseudomonadati</taxon>
        <taxon>Pseudomonadota</taxon>
        <taxon>Alphaproteobacteria</taxon>
        <taxon>Acetobacterales</taxon>
        <taxon>Roseomonadaceae</taxon>
        <taxon>Muricoccus</taxon>
    </lineage>
</organism>
<dbReference type="SUPFAM" id="SSF53756">
    <property type="entry name" value="UDP-Glycosyltransferase/glycogen phosphorylase"/>
    <property type="match status" value="1"/>
</dbReference>
<protein>
    <submittedName>
        <fullName evidence="4">Glycosyltransferase family 4 protein</fullName>
        <ecNumber evidence="4">2.4.-.-</ecNumber>
    </submittedName>
</protein>
<comment type="caution">
    <text evidence="4">The sequence shown here is derived from an EMBL/GenBank/DDBJ whole genome shotgun (WGS) entry which is preliminary data.</text>
</comment>
<evidence type="ECO:0000313" key="5">
    <source>
        <dbReference type="Proteomes" id="UP001589789"/>
    </source>
</evidence>
<keyword evidence="5" id="KW-1185">Reference proteome</keyword>
<dbReference type="CDD" id="cd03801">
    <property type="entry name" value="GT4_PimA-like"/>
    <property type="match status" value="1"/>
</dbReference>
<evidence type="ECO:0000313" key="4">
    <source>
        <dbReference type="EMBL" id="MFC0387151.1"/>
    </source>
</evidence>
<dbReference type="Gene3D" id="3.40.50.2000">
    <property type="entry name" value="Glycogen Phosphorylase B"/>
    <property type="match status" value="2"/>
</dbReference>
<reference evidence="4 5" key="1">
    <citation type="submission" date="2024-09" db="EMBL/GenBank/DDBJ databases">
        <authorList>
            <person name="Sun Q."/>
            <person name="Mori K."/>
        </authorList>
    </citation>
    <scope>NUCLEOTIDE SEQUENCE [LARGE SCALE GENOMIC DNA]</scope>
    <source>
        <strain evidence="4 5">CCM 7468</strain>
    </source>
</reference>
<name>A0ABV6IU54_9PROT</name>
<dbReference type="EMBL" id="JBHLVZ010000051">
    <property type="protein sequence ID" value="MFC0387151.1"/>
    <property type="molecule type" value="Genomic_DNA"/>
</dbReference>
<dbReference type="PANTHER" id="PTHR12526">
    <property type="entry name" value="GLYCOSYLTRANSFERASE"/>
    <property type="match status" value="1"/>
</dbReference>
<feature type="region of interest" description="Disordered" evidence="3">
    <location>
        <begin position="412"/>
        <end position="432"/>
    </location>
</feature>
<accession>A0ABV6IU54</accession>
<dbReference type="Pfam" id="PF13692">
    <property type="entry name" value="Glyco_trans_1_4"/>
    <property type="match status" value="1"/>
</dbReference>
<sequence length="432" mass="46985">MTRAGLIITPFAPLIPNRSVTGVFKRLRIFSSAVHRSCGQVRLLGIVPEQEVAAHPDLRPVQEALAAEWGFPVEVALCPSRQRGQTAWNHYGPGTLSIGEQPEFYHYAGRPQVEAVRRELAAGPDLVFAHRLSAMIPVLRSGLRPANLFFDLDDLEHKVRLRSSLLPPLSPGKLARLAHLPALVLAEARAVALSRAAFVCSEADRRDLARLVPSLRERIRVVPNAVDIPSLREGPLPAPTVLFLGDLRYAPNRTGAERLIRKIWPRVMARRPDARLIIAGPWPEGLASFAAAPVGVEFTGFVEDLPALYRRARIVACPLDTGGGTRIKLIEAAAYCRPIVSTTIGAENLGLNDGEDLLLRDTDEAFAEGVDMLLGDPGFGERLARSAHGKVARTYSRECVEDGLATLFTHALSHPGSAQPPRPAQAISVPQE</sequence>
<gene>
    <name evidence="4" type="ORF">ACFFIC_16575</name>
</gene>
<dbReference type="EC" id="2.4.-.-" evidence="4"/>
<dbReference type="GO" id="GO:0016757">
    <property type="term" value="F:glycosyltransferase activity"/>
    <property type="evidence" value="ECO:0007669"/>
    <property type="project" value="UniProtKB-KW"/>
</dbReference>
<evidence type="ECO:0000256" key="1">
    <source>
        <dbReference type="ARBA" id="ARBA00022676"/>
    </source>
</evidence>
<keyword evidence="2 4" id="KW-0808">Transferase</keyword>
<proteinExistence type="predicted"/>
<evidence type="ECO:0000256" key="3">
    <source>
        <dbReference type="SAM" id="MobiDB-lite"/>
    </source>
</evidence>
<dbReference type="Proteomes" id="UP001589789">
    <property type="component" value="Unassembled WGS sequence"/>
</dbReference>
<dbReference type="PANTHER" id="PTHR12526:SF510">
    <property type="entry name" value="D-INOSITOL 3-PHOSPHATE GLYCOSYLTRANSFERASE"/>
    <property type="match status" value="1"/>
</dbReference>